<dbReference type="Proteomes" id="UP000786811">
    <property type="component" value="Unassembled WGS sequence"/>
</dbReference>
<feature type="signal peptide" evidence="2">
    <location>
        <begin position="1"/>
        <end position="21"/>
    </location>
</feature>
<evidence type="ECO:0000256" key="2">
    <source>
        <dbReference type="SAM" id="SignalP"/>
    </source>
</evidence>
<reference evidence="3" key="1">
    <citation type="submission" date="2021-04" db="EMBL/GenBank/DDBJ databases">
        <authorList>
            <person name="Chebbi M.A.C M."/>
        </authorList>
    </citation>
    <scope>NUCLEOTIDE SEQUENCE</scope>
</reference>
<feature type="compositionally biased region" description="Basic and acidic residues" evidence="1">
    <location>
        <begin position="388"/>
        <end position="399"/>
    </location>
</feature>
<feature type="region of interest" description="Disordered" evidence="1">
    <location>
        <begin position="958"/>
        <end position="978"/>
    </location>
</feature>
<evidence type="ECO:0000256" key="1">
    <source>
        <dbReference type="SAM" id="MobiDB-lite"/>
    </source>
</evidence>
<accession>A0A8J2HGL9</accession>
<feature type="region of interest" description="Disordered" evidence="1">
    <location>
        <begin position="362"/>
        <end position="425"/>
    </location>
</feature>
<feature type="compositionally biased region" description="Polar residues" evidence="1">
    <location>
        <begin position="536"/>
        <end position="554"/>
    </location>
</feature>
<dbReference type="OrthoDB" id="7669618at2759"/>
<sequence length="1388" mass="155866">MAIRWCLQIVWCLLLIGVVKANSISTTPQTTSSTDSSVKIKPKVRRSNFYLSSNGATIPSYKLFDTNMNIHAIRTAPTITSFSHSFPKSEFTKSPLINSFTPYEINSLKLIPENSKISAKAYYKNPSFYTSSSFPKLGQRPSASSAGQYGKNYPEIKSISISPSFSASEVTSGGFKPISPPQYQSNPQPELSEVLRGYEDSYQSYGNPTTSSLASSLENFPTYSVQPIHPTIRTNLPFAPTTAVSKIRSSDNYQLLSAQPQLHFTAAIPLTQQPIYHSQPFGRIRTDVEVITKRPQIPFPEDSSEEVDFKSVGIPVSEESYEPLQTVKNVKNDNRYQLPDSSIFKSYDEAFGKLYHPSKVPVVHGTPRPHTPKLIEKPPQYGVSSSAEAEKQVYEHSDEYSSVSNENYHPGGNSNQGSNQKYSQEGSDFEIPHFENFGRDYKQDFEESYHQELPREEYKQVREVSKVDETNSRPKISSSGRETIRSRRPNKPRKSYAVDESAGVETTYERIVAKNPQESSERQVPVENFGYKIPKSSRTTGFNNEQTTEPSKPTYSAKKSRNQSSRNSELRKQTSHQFNSPYSSSQPKSLDQSPTVENVLVLPFIYKDNLNSNYHLLNDPCKILVAIVVVASEELNSESTKKEKRGVAFLGSPGFDIVGVLPAFNQPWLPAGLGNSYWPGQFSSDLALSQIQSQATHNVALQALKDNYPGTPSITYSPEVVRAIHSAKEANHNVLVAQHRVAEAKQAALIQQKIALTKEAAAREAAERSEAIAAQAQYAARASAQQLVGLQQRLASLKDSVAAAQRVAAARETAAAAAIQRNAADTAAELRKQEVDKQITQTEKEAKHSHYRSCFLPHSVSSHSFHLSKSLYSVTIAFRQLSKYKYKWSINSRWEKTDESDKIIIVLYIKMGNVLFFTNVLAYEFNSPWQPYGNNIKSIDSNNLEADGQNYNFNYQNNFPEDNNQLRPGNNPGDYNQNQNHQSVVNEHVEVTNPLIIPVFKHIGVPYQHRFEIQVPHAMPVGVPQPYPVHVPVPQAIAYPVIKTIIVPVEKKVPFEVERIVPVPVEKPVPIAIEKPIPVPVEQPYPIHIPIYKNVYHRKVIIYPRGLSQVTVSVNDQRQFSRGAANDKIVKNISERHCSILRREFTEDLSVLEQHFLDNLILGLTTWTSASPMKILFTDLYGRQFVMPLISMHQQLKRSDEAPAEHDTEFGRRTEGGFQPSVGNYGDQNHDYSSNFHSFDQHEGLNDEPSHEEFNFDHQDNGYQEEHQVSEHVEVSKPVSVPIYKHIGVPVPHEVKIHIPHPVIVNVPQPYPVAVPVGHPVPIQVIKTVANPVEKKVPFAVEKHIPVPIEKPVPITVERHIPVPVEKPYPIKIPVYKTIHHVAKSHHG</sequence>
<name>A0A8J2HGL9_COTCN</name>
<dbReference type="PANTHER" id="PTHR47771">
    <property type="entry name" value="LD27203P-RELATED"/>
    <property type="match status" value="1"/>
</dbReference>
<protein>
    <submittedName>
        <fullName evidence="3">Uncharacterized protein</fullName>
    </submittedName>
</protein>
<organism evidence="3 4">
    <name type="scientific">Cotesia congregata</name>
    <name type="common">Parasitoid wasp</name>
    <name type="synonym">Apanteles congregatus</name>
    <dbReference type="NCBI Taxonomy" id="51543"/>
    <lineage>
        <taxon>Eukaryota</taxon>
        <taxon>Metazoa</taxon>
        <taxon>Ecdysozoa</taxon>
        <taxon>Arthropoda</taxon>
        <taxon>Hexapoda</taxon>
        <taxon>Insecta</taxon>
        <taxon>Pterygota</taxon>
        <taxon>Neoptera</taxon>
        <taxon>Endopterygota</taxon>
        <taxon>Hymenoptera</taxon>
        <taxon>Apocrita</taxon>
        <taxon>Ichneumonoidea</taxon>
        <taxon>Braconidae</taxon>
        <taxon>Microgastrinae</taxon>
        <taxon>Cotesia</taxon>
    </lineage>
</organism>
<feature type="chain" id="PRO_5035163640" evidence="2">
    <location>
        <begin position="22"/>
        <end position="1388"/>
    </location>
</feature>
<feature type="compositionally biased region" description="Polar residues" evidence="1">
    <location>
        <begin position="400"/>
        <end position="425"/>
    </location>
</feature>
<feature type="region of interest" description="Disordered" evidence="1">
    <location>
        <begin position="449"/>
        <end position="591"/>
    </location>
</feature>
<feature type="compositionally biased region" description="Basic and acidic residues" evidence="1">
    <location>
        <begin position="449"/>
        <end position="472"/>
    </location>
</feature>
<feature type="compositionally biased region" description="Polar residues" evidence="1">
    <location>
        <begin position="960"/>
        <end position="978"/>
    </location>
</feature>
<keyword evidence="2" id="KW-0732">Signal</keyword>
<evidence type="ECO:0000313" key="4">
    <source>
        <dbReference type="Proteomes" id="UP000786811"/>
    </source>
</evidence>
<feature type="compositionally biased region" description="Polar residues" evidence="1">
    <location>
        <begin position="575"/>
        <end position="591"/>
    </location>
</feature>
<keyword evidence="4" id="KW-1185">Reference proteome</keyword>
<comment type="caution">
    <text evidence="3">The sequence shown here is derived from an EMBL/GenBank/DDBJ whole genome shotgun (WGS) entry which is preliminary data.</text>
</comment>
<dbReference type="PANTHER" id="PTHR47771:SF13">
    <property type="entry name" value="HDC01644"/>
    <property type="match status" value="1"/>
</dbReference>
<dbReference type="EMBL" id="CAJNRD030001121">
    <property type="protein sequence ID" value="CAG5098081.1"/>
    <property type="molecule type" value="Genomic_DNA"/>
</dbReference>
<evidence type="ECO:0000313" key="3">
    <source>
        <dbReference type="EMBL" id="CAG5098081.1"/>
    </source>
</evidence>
<gene>
    <name evidence="3" type="ORF">HICCMSTLAB_LOCUS9024</name>
</gene>
<proteinExistence type="predicted"/>